<sequence length="111" mass="12259">MVVVGSLSNVLARLLIYSFTYGTRAVGEAYRIALREGSSGVGQLARNIGRGRMDPAEARLILNLRPKNTPEELETAFNRHYAANDPEKGGSKYLGWKMQAAKEMLDSTSRK</sequence>
<evidence type="ECO:0000256" key="3">
    <source>
        <dbReference type="ARBA" id="ARBA00022448"/>
    </source>
</evidence>
<evidence type="ECO:0000256" key="4">
    <source>
        <dbReference type="ARBA" id="ARBA00022792"/>
    </source>
</evidence>
<keyword evidence="6" id="KW-0811">Translocation</keyword>
<keyword evidence="3" id="KW-0813">Transport</keyword>
<keyword evidence="8" id="KW-0472">Membrane</keyword>
<evidence type="ECO:0008006" key="11">
    <source>
        <dbReference type="Google" id="ProtNLM"/>
    </source>
</evidence>
<evidence type="ECO:0000256" key="7">
    <source>
        <dbReference type="ARBA" id="ARBA00023128"/>
    </source>
</evidence>
<dbReference type="PANTHER" id="PTHR12388:SF0">
    <property type="entry name" value="MITOCHONDRIAL IMPORT INNER MEMBRANE TRANSLOCASE SUBUNIT TIM16"/>
    <property type="match status" value="1"/>
</dbReference>
<dbReference type="GO" id="GO:0030150">
    <property type="term" value="P:protein import into mitochondrial matrix"/>
    <property type="evidence" value="ECO:0007669"/>
    <property type="project" value="InterPro"/>
</dbReference>
<evidence type="ECO:0000256" key="2">
    <source>
        <dbReference type="ARBA" id="ARBA00008817"/>
    </source>
</evidence>
<proteinExistence type="inferred from homology"/>
<dbReference type="GO" id="GO:0005744">
    <property type="term" value="C:TIM23 mitochondrial import inner membrane translocase complex"/>
    <property type="evidence" value="ECO:0007669"/>
    <property type="project" value="InterPro"/>
</dbReference>
<dbReference type="PANTHER" id="PTHR12388">
    <property type="entry name" value="MITOCHONDRIA ASSOCIATED GRANULOCYTE MACROPHAGE CSF SIGNALING MOLECULE"/>
    <property type="match status" value="1"/>
</dbReference>
<protein>
    <recommendedName>
        <fullName evidence="11">Mitochondrial import inner membrane translocase subunit TIM16</fullName>
    </recommendedName>
</protein>
<gene>
    <name evidence="10" type="ORF">RMAR0315_LOCUS3300</name>
</gene>
<name>A0A7S0G2C4_9RHOD</name>
<feature type="chain" id="PRO_5030598867" description="Mitochondrial import inner membrane translocase subunit TIM16" evidence="9">
    <location>
        <begin position="26"/>
        <end position="111"/>
    </location>
</feature>
<keyword evidence="4" id="KW-0999">Mitochondrion inner membrane</keyword>
<dbReference type="AlphaFoldDB" id="A0A7S0G2C4"/>
<evidence type="ECO:0000256" key="6">
    <source>
        <dbReference type="ARBA" id="ARBA00023010"/>
    </source>
</evidence>
<accession>A0A7S0G2C4</accession>
<comment type="similarity">
    <text evidence="2">Belongs to the TIM16/PAM16 family.</text>
</comment>
<keyword evidence="7" id="KW-0496">Mitochondrion</keyword>
<comment type="subcellular location">
    <subcellularLocation>
        <location evidence="1">Mitochondrion inner membrane</location>
        <topology evidence="1">Peripheral membrane protein</topology>
    </subcellularLocation>
</comment>
<evidence type="ECO:0000256" key="8">
    <source>
        <dbReference type="ARBA" id="ARBA00023136"/>
    </source>
</evidence>
<keyword evidence="5" id="KW-0653">Protein transport</keyword>
<feature type="signal peptide" evidence="9">
    <location>
        <begin position="1"/>
        <end position="25"/>
    </location>
</feature>
<dbReference type="InterPro" id="IPR036869">
    <property type="entry name" value="J_dom_sf"/>
</dbReference>
<dbReference type="EMBL" id="HBEK01005901">
    <property type="protein sequence ID" value="CAD8393315.1"/>
    <property type="molecule type" value="Transcribed_RNA"/>
</dbReference>
<keyword evidence="9" id="KW-0732">Signal</keyword>
<dbReference type="InterPro" id="IPR005341">
    <property type="entry name" value="Tim16"/>
</dbReference>
<reference evidence="10" key="1">
    <citation type="submission" date="2021-01" db="EMBL/GenBank/DDBJ databases">
        <authorList>
            <person name="Corre E."/>
            <person name="Pelletier E."/>
            <person name="Niang G."/>
            <person name="Scheremetjew M."/>
            <person name="Finn R."/>
            <person name="Kale V."/>
            <person name="Holt S."/>
            <person name="Cochrane G."/>
            <person name="Meng A."/>
            <person name="Brown T."/>
            <person name="Cohen L."/>
        </authorList>
    </citation>
    <scope>NUCLEOTIDE SEQUENCE</scope>
    <source>
        <strain evidence="10">UTEX LB 2760</strain>
    </source>
</reference>
<evidence type="ECO:0000313" key="10">
    <source>
        <dbReference type="EMBL" id="CAD8393315.1"/>
    </source>
</evidence>
<evidence type="ECO:0000256" key="1">
    <source>
        <dbReference type="ARBA" id="ARBA00004637"/>
    </source>
</evidence>
<dbReference type="Gene3D" id="1.10.287.110">
    <property type="entry name" value="DnaJ domain"/>
    <property type="match status" value="1"/>
</dbReference>
<evidence type="ECO:0000256" key="9">
    <source>
        <dbReference type="SAM" id="SignalP"/>
    </source>
</evidence>
<evidence type="ECO:0000256" key="5">
    <source>
        <dbReference type="ARBA" id="ARBA00022927"/>
    </source>
</evidence>
<dbReference type="SUPFAM" id="SSF46565">
    <property type="entry name" value="Chaperone J-domain"/>
    <property type="match status" value="1"/>
</dbReference>
<organism evidence="10">
    <name type="scientific">Rhodosorus marinus</name>
    <dbReference type="NCBI Taxonomy" id="101924"/>
    <lineage>
        <taxon>Eukaryota</taxon>
        <taxon>Rhodophyta</taxon>
        <taxon>Stylonematophyceae</taxon>
        <taxon>Stylonematales</taxon>
        <taxon>Stylonemataceae</taxon>
        <taxon>Rhodosorus</taxon>
    </lineage>
</organism>
<dbReference type="Pfam" id="PF03656">
    <property type="entry name" value="Pam16"/>
    <property type="match status" value="1"/>
</dbReference>